<evidence type="ECO:0000256" key="5">
    <source>
        <dbReference type="PROSITE-ProRule" id="PRU00205"/>
    </source>
</evidence>
<protein>
    <submittedName>
        <fullName evidence="8">DUF887-domain-containing protein</fullName>
    </submittedName>
</protein>
<dbReference type="InterPro" id="IPR006634">
    <property type="entry name" value="TLC-dom"/>
</dbReference>
<evidence type="ECO:0000256" key="3">
    <source>
        <dbReference type="ARBA" id="ARBA00022989"/>
    </source>
</evidence>
<feature type="transmembrane region" description="Helical" evidence="6">
    <location>
        <begin position="151"/>
        <end position="169"/>
    </location>
</feature>
<dbReference type="GO" id="GO:0016020">
    <property type="term" value="C:membrane"/>
    <property type="evidence" value="ECO:0007669"/>
    <property type="project" value="UniProtKB-SubCell"/>
</dbReference>
<dbReference type="GO" id="GO:0005783">
    <property type="term" value="C:endoplasmic reticulum"/>
    <property type="evidence" value="ECO:0007669"/>
    <property type="project" value="TreeGrafter"/>
</dbReference>
<keyword evidence="2 5" id="KW-0812">Transmembrane</keyword>
<proteinExistence type="predicted"/>
<evidence type="ECO:0000256" key="2">
    <source>
        <dbReference type="ARBA" id="ARBA00022692"/>
    </source>
</evidence>
<feature type="transmembrane region" description="Helical" evidence="6">
    <location>
        <begin position="126"/>
        <end position="145"/>
    </location>
</feature>
<dbReference type="STRING" id="796925.A0A137NZX9"/>
<evidence type="ECO:0000256" key="6">
    <source>
        <dbReference type="SAM" id="Phobius"/>
    </source>
</evidence>
<dbReference type="PANTHER" id="PTHR13439:SF0">
    <property type="entry name" value="TOPOISOMERASE I DAMAGE AFFECTED PROTEIN 4"/>
    <property type="match status" value="1"/>
</dbReference>
<name>A0A137NZX9_CONC2</name>
<evidence type="ECO:0000259" key="7">
    <source>
        <dbReference type="PROSITE" id="PS50922"/>
    </source>
</evidence>
<reference evidence="8 9" key="1">
    <citation type="journal article" date="2015" name="Genome Biol. Evol.">
        <title>Phylogenomic analyses indicate that early fungi evolved digesting cell walls of algal ancestors of land plants.</title>
        <authorList>
            <person name="Chang Y."/>
            <person name="Wang S."/>
            <person name="Sekimoto S."/>
            <person name="Aerts A.L."/>
            <person name="Choi C."/>
            <person name="Clum A."/>
            <person name="LaButti K.M."/>
            <person name="Lindquist E.A."/>
            <person name="Yee Ngan C."/>
            <person name="Ohm R.A."/>
            <person name="Salamov A.A."/>
            <person name="Grigoriev I.V."/>
            <person name="Spatafora J.W."/>
            <person name="Berbee M.L."/>
        </authorList>
    </citation>
    <scope>NUCLEOTIDE SEQUENCE [LARGE SCALE GENOMIC DNA]</scope>
    <source>
        <strain evidence="8 9">NRRL 28638</strain>
    </source>
</reference>
<dbReference type="InterPro" id="IPR050846">
    <property type="entry name" value="TLCD"/>
</dbReference>
<comment type="subcellular location">
    <subcellularLocation>
        <location evidence="1">Membrane</location>
        <topology evidence="1">Multi-pass membrane protein</topology>
    </subcellularLocation>
</comment>
<organism evidence="8 9">
    <name type="scientific">Conidiobolus coronatus (strain ATCC 28846 / CBS 209.66 / NRRL 28638)</name>
    <name type="common">Delacroixia coronata</name>
    <dbReference type="NCBI Taxonomy" id="796925"/>
    <lineage>
        <taxon>Eukaryota</taxon>
        <taxon>Fungi</taxon>
        <taxon>Fungi incertae sedis</taxon>
        <taxon>Zoopagomycota</taxon>
        <taxon>Entomophthoromycotina</taxon>
        <taxon>Entomophthoromycetes</taxon>
        <taxon>Entomophthorales</taxon>
        <taxon>Ancylistaceae</taxon>
        <taxon>Conidiobolus</taxon>
    </lineage>
</organism>
<keyword evidence="4 5" id="KW-0472">Membrane</keyword>
<dbReference type="Pfam" id="PF03798">
    <property type="entry name" value="TRAM_LAG1_CLN8"/>
    <property type="match status" value="1"/>
</dbReference>
<evidence type="ECO:0000256" key="1">
    <source>
        <dbReference type="ARBA" id="ARBA00004141"/>
    </source>
</evidence>
<dbReference type="PROSITE" id="PS50922">
    <property type="entry name" value="TLC"/>
    <property type="match status" value="1"/>
</dbReference>
<dbReference type="GO" id="GO:0055088">
    <property type="term" value="P:lipid homeostasis"/>
    <property type="evidence" value="ECO:0007669"/>
    <property type="project" value="TreeGrafter"/>
</dbReference>
<feature type="transmembrane region" description="Helical" evidence="6">
    <location>
        <begin position="220"/>
        <end position="240"/>
    </location>
</feature>
<accession>A0A137NZX9</accession>
<feature type="transmembrane region" description="Helical" evidence="6">
    <location>
        <begin position="181"/>
        <end position="200"/>
    </location>
</feature>
<evidence type="ECO:0000313" key="9">
    <source>
        <dbReference type="Proteomes" id="UP000070444"/>
    </source>
</evidence>
<dbReference type="Proteomes" id="UP000070444">
    <property type="component" value="Unassembled WGS sequence"/>
</dbReference>
<evidence type="ECO:0000313" key="8">
    <source>
        <dbReference type="EMBL" id="KXN68221.1"/>
    </source>
</evidence>
<dbReference type="OMA" id="MPVYYSH"/>
<feature type="domain" description="TLC" evidence="7">
    <location>
        <begin position="55"/>
        <end position="252"/>
    </location>
</feature>
<gene>
    <name evidence="8" type="ORF">CONCODRAFT_60386</name>
</gene>
<keyword evidence="9" id="KW-1185">Reference proteome</keyword>
<sequence length="287" mass="32676">MSIVSFLESTLGLTKIRSHYQLMLITPIVYHIIYLVGGKLSSIIVPKTYNKYTPYEKSRWNNHIVSFINSITLCVLSIPVIFDESLASDRVFSYSVGSGNLYAIACGYFIWDLVMCLTQQKPNINFIIHATLCLTVYLISFSPFLNYYGPRFLLFELSTPFLNFGWFLQKLNLTNTLAFKLNGVFLYIVFFLARICWGLYQSYSFWTDMTNIFFDGGPKHLILIIGFANISLNILNLFWFSKLTGMLISMVFKGSKDDKSKVGNGDIKVNGNTTSTISSINNIKSNK</sequence>
<dbReference type="PANTHER" id="PTHR13439">
    <property type="entry name" value="CT120 PROTEIN"/>
    <property type="match status" value="1"/>
</dbReference>
<dbReference type="AlphaFoldDB" id="A0A137NZX9"/>
<feature type="transmembrane region" description="Helical" evidence="6">
    <location>
        <begin position="60"/>
        <end position="82"/>
    </location>
</feature>
<dbReference type="EMBL" id="KQ964588">
    <property type="protein sequence ID" value="KXN68221.1"/>
    <property type="molecule type" value="Genomic_DNA"/>
</dbReference>
<evidence type="ECO:0000256" key="4">
    <source>
        <dbReference type="ARBA" id="ARBA00023136"/>
    </source>
</evidence>
<dbReference type="OrthoDB" id="10266980at2759"/>
<feature type="transmembrane region" description="Helical" evidence="6">
    <location>
        <begin position="20"/>
        <end position="40"/>
    </location>
</feature>
<dbReference type="SMART" id="SM00724">
    <property type="entry name" value="TLC"/>
    <property type="match status" value="1"/>
</dbReference>
<keyword evidence="3 6" id="KW-1133">Transmembrane helix</keyword>
<feature type="transmembrane region" description="Helical" evidence="6">
    <location>
        <begin position="94"/>
        <end position="114"/>
    </location>
</feature>